<comment type="caution">
    <text evidence="2">The sequence shown here is derived from an EMBL/GenBank/DDBJ whole genome shotgun (WGS) entry which is preliminary data.</text>
</comment>
<evidence type="ECO:0000313" key="2">
    <source>
        <dbReference type="EMBL" id="GHJ87666.1"/>
    </source>
</evidence>
<dbReference type="OrthoDB" id="2594878at2759"/>
<gene>
    <name evidence="2" type="ORF">NliqN6_4068</name>
</gene>
<evidence type="ECO:0008006" key="4">
    <source>
        <dbReference type="Google" id="ProtNLM"/>
    </source>
</evidence>
<keyword evidence="3" id="KW-1185">Reference proteome</keyword>
<feature type="region of interest" description="Disordered" evidence="1">
    <location>
        <begin position="353"/>
        <end position="411"/>
    </location>
</feature>
<protein>
    <recommendedName>
        <fullName evidence="4">Nucleolus and neural progenitor protein-like N-terminal domain-containing protein</fullName>
    </recommendedName>
</protein>
<proteinExistence type="predicted"/>
<dbReference type="EMBL" id="BLZA01000023">
    <property type="protein sequence ID" value="GHJ87666.1"/>
    <property type="molecule type" value="Genomic_DNA"/>
</dbReference>
<organism evidence="2 3">
    <name type="scientific">Naganishia liquefaciens</name>
    <dbReference type="NCBI Taxonomy" id="104408"/>
    <lineage>
        <taxon>Eukaryota</taxon>
        <taxon>Fungi</taxon>
        <taxon>Dikarya</taxon>
        <taxon>Basidiomycota</taxon>
        <taxon>Agaricomycotina</taxon>
        <taxon>Tremellomycetes</taxon>
        <taxon>Filobasidiales</taxon>
        <taxon>Filobasidiaceae</taxon>
        <taxon>Naganishia</taxon>
    </lineage>
</organism>
<evidence type="ECO:0000313" key="3">
    <source>
        <dbReference type="Proteomes" id="UP000620104"/>
    </source>
</evidence>
<accession>A0A8H3TVE9</accession>
<sequence length="411" mass="44521">MPATPKGETPSVIFRQPRIQIPSALPSLLQTELLFLDRLLRKNKSQHRSSVFFQKSTHVFRLAKRLAVVIDGIVKLNEAGSSSAAVALGKTIVMDSYTATRNRKGEVKTQCYYNTLAELVDKSIPAITKASEVLETMINHLHFLPLITTLLAITSRIFVIIIDIGASLLQYRDALQKDTTSGSSTPISGAKDKDKVSFSFQEVVEMVIRGKMTSSRVSSAQGELRARMEAMNQQSTQGKGKESSVLGRQAPGPVTLEVEGEDFGEAVGEPIARAALPLAVRDIAPRQPTPIIIDSLSSPEEPRTIPLVATGPPMTNSPIIINESSTEKEVDAIGETATTLATQSEKTARIPIAGVQKRVKRPIHSSSPAEPPPSKKKKPFEPKSPKPTSTVDKGKAKKKKGKDAMDDIFGL</sequence>
<reference evidence="2" key="1">
    <citation type="submission" date="2020-07" db="EMBL/GenBank/DDBJ databases">
        <title>Draft Genome Sequence of a Deep-Sea Yeast, Naganishia (Cryptococcus) liquefaciens strain N6.</title>
        <authorList>
            <person name="Han Y.W."/>
            <person name="Kajitani R."/>
            <person name="Morimoto H."/>
            <person name="Parhat M."/>
            <person name="Tsubouchi H."/>
            <person name="Bakenova O."/>
            <person name="Ogata M."/>
            <person name="Argunhan B."/>
            <person name="Aoki R."/>
            <person name="Kajiwara S."/>
            <person name="Itoh T."/>
            <person name="Iwasaki H."/>
        </authorList>
    </citation>
    <scope>NUCLEOTIDE SEQUENCE</scope>
    <source>
        <strain evidence="2">N6</strain>
    </source>
</reference>
<name>A0A8H3TVE9_9TREE</name>
<dbReference type="AlphaFoldDB" id="A0A8H3TVE9"/>
<evidence type="ECO:0000256" key="1">
    <source>
        <dbReference type="SAM" id="MobiDB-lite"/>
    </source>
</evidence>
<dbReference type="Proteomes" id="UP000620104">
    <property type="component" value="Unassembled WGS sequence"/>
</dbReference>